<reference evidence="12 13" key="1">
    <citation type="submission" date="2019-05" db="EMBL/GenBank/DDBJ databases">
        <title>Genome sequence of Cellulomonas hominis strain CS1.</title>
        <authorList>
            <person name="Belmont J."/>
            <person name="Maclea K.S."/>
        </authorList>
    </citation>
    <scope>NUCLEOTIDE SEQUENCE [LARGE SCALE GENOMIC DNA]</scope>
    <source>
        <strain evidence="12 13">CS1</strain>
    </source>
</reference>
<evidence type="ECO:0000256" key="4">
    <source>
        <dbReference type="ARBA" id="ARBA00022475"/>
    </source>
</evidence>
<evidence type="ECO:0000256" key="9">
    <source>
        <dbReference type="RuleBase" id="RU003923"/>
    </source>
</evidence>
<evidence type="ECO:0000256" key="1">
    <source>
        <dbReference type="ARBA" id="ARBA00004429"/>
    </source>
</evidence>
<evidence type="ECO:0000256" key="5">
    <source>
        <dbReference type="ARBA" id="ARBA00022519"/>
    </source>
</evidence>
<feature type="transmembrane region" description="Helical" evidence="10">
    <location>
        <begin position="224"/>
        <end position="250"/>
    </location>
</feature>
<keyword evidence="8 10" id="KW-0472">Membrane</keyword>
<protein>
    <submittedName>
        <fullName evidence="12">Type II secretion system F family protein</fullName>
    </submittedName>
</protein>
<dbReference type="AlphaFoldDB" id="A0A7Z8K002"/>
<dbReference type="OrthoDB" id="9805682at2"/>
<dbReference type="Proteomes" id="UP000308121">
    <property type="component" value="Unassembled WGS sequence"/>
</dbReference>
<keyword evidence="4" id="KW-1003">Cell membrane</keyword>
<evidence type="ECO:0000256" key="8">
    <source>
        <dbReference type="ARBA" id="ARBA00023136"/>
    </source>
</evidence>
<evidence type="ECO:0000313" key="12">
    <source>
        <dbReference type="EMBL" id="TKR23198.1"/>
    </source>
</evidence>
<dbReference type="GO" id="GO:0005886">
    <property type="term" value="C:plasma membrane"/>
    <property type="evidence" value="ECO:0007669"/>
    <property type="project" value="UniProtKB-SubCell"/>
</dbReference>
<keyword evidence="5" id="KW-0997">Cell inner membrane</keyword>
<evidence type="ECO:0000256" key="6">
    <source>
        <dbReference type="ARBA" id="ARBA00022692"/>
    </source>
</evidence>
<name>A0A7Z8K002_9CELL</name>
<dbReference type="FunFam" id="1.20.81.30:FF:000001">
    <property type="entry name" value="Type II secretion system protein F"/>
    <property type="match status" value="2"/>
</dbReference>
<dbReference type="PRINTS" id="PR00812">
    <property type="entry name" value="BCTERIALGSPF"/>
</dbReference>
<keyword evidence="6 9" id="KW-0812">Transmembrane</keyword>
<dbReference type="GO" id="GO:0009306">
    <property type="term" value="P:protein secretion"/>
    <property type="evidence" value="ECO:0007669"/>
    <property type="project" value="InterPro"/>
</dbReference>
<comment type="similarity">
    <text evidence="2 9">Belongs to the GSP F family.</text>
</comment>
<comment type="caution">
    <text evidence="12">The sequence shown here is derived from an EMBL/GenBank/DDBJ whole genome shotgun (WGS) entry which is preliminary data.</text>
</comment>
<dbReference type="Gene3D" id="1.20.81.30">
    <property type="entry name" value="Type II secretion system (T2SS), domain F"/>
    <property type="match status" value="2"/>
</dbReference>
<feature type="transmembrane region" description="Helical" evidence="10">
    <location>
        <begin position="388"/>
        <end position="412"/>
    </location>
</feature>
<feature type="domain" description="Type II secretion system protein GspF" evidence="11">
    <location>
        <begin position="83"/>
        <end position="205"/>
    </location>
</feature>
<organism evidence="12 13">
    <name type="scientific">Cellulomonas hominis</name>
    <dbReference type="NCBI Taxonomy" id="156981"/>
    <lineage>
        <taxon>Bacteria</taxon>
        <taxon>Bacillati</taxon>
        <taxon>Actinomycetota</taxon>
        <taxon>Actinomycetes</taxon>
        <taxon>Micrococcales</taxon>
        <taxon>Cellulomonadaceae</taxon>
        <taxon>Cellulomonas</taxon>
    </lineage>
</organism>
<keyword evidence="7 10" id="KW-1133">Transmembrane helix</keyword>
<dbReference type="InterPro" id="IPR042094">
    <property type="entry name" value="T2SS_GspF_sf"/>
</dbReference>
<dbReference type="RefSeq" id="WP_154730006.1">
    <property type="nucleotide sequence ID" value="NZ_SZYE01000101.1"/>
</dbReference>
<dbReference type="EMBL" id="SZYE01000101">
    <property type="protein sequence ID" value="TKR23198.1"/>
    <property type="molecule type" value="Genomic_DNA"/>
</dbReference>
<accession>A0A7Z8K002</accession>
<evidence type="ECO:0000256" key="2">
    <source>
        <dbReference type="ARBA" id="ARBA00005745"/>
    </source>
</evidence>
<feature type="domain" description="Type II secretion system protein GspF" evidence="11">
    <location>
        <begin position="285"/>
        <end position="407"/>
    </location>
</feature>
<evidence type="ECO:0000256" key="7">
    <source>
        <dbReference type="ARBA" id="ARBA00022989"/>
    </source>
</evidence>
<feature type="transmembrane region" description="Helical" evidence="10">
    <location>
        <begin position="183"/>
        <end position="204"/>
    </location>
</feature>
<dbReference type="PROSITE" id="PS00874">
    <property type="entry name" value="T2SP_F"/>
    <property type="match status" value="1"/>
</dbReference>
<evidence type="ECO:0000259" key="11">
    <source>
        <dbReference type="Pfam" id="PF00482"/>
    </source>
</evidence>
<dbReference type="PANTHER" id="PTHR30012">
    <property type="entry name" value="GENERAL SECRETION PATHWAY PROTEIN"/>
    <property type="match status" value="1"/>
</dbReference>
<keyword evidence="3 9" id="KW-0813">Transport</keyword>
<evidence type="ECO:0000256" key="3">
    <source>
        <dbReference type="ARBA" id="ARBA00022448"/>
    </source>
</evidence>
<dbReference type="Pfam" id="PF00482">
    <property type="entry name" value="T2SSF"/>
    <property type="match status" value="2"/>
</dbReference>
<evidence type="ECO:0000256" key="10">
    <source>
        <dbReference type="SAM" id="Phobius"/>
    </source>
</evidence>
<evidence type="ECO:0000313" key="13">
    <source>
        <dbReference type="Proteomes" id="UP000308121"/>
    </source>
</evidence>
<dbReference type="InterPro" id="IPR001992">
    <property type="entry name" value="T2SS_GspF/T4SS_PilC_CS"/>
</dbReference>
<comment type="subcellular location">
    <subcellularLocation>
        <location evidence="1">Cell inner membrane</location>
        <topology evidence="1">Multi-pass membrane protein</topology>
    </subcellularLocation>
    <subcellularLocation>
        <location evidence="9">Cell membrane</location>
        <topology evidence="9">Multi-pass membrane protein</topology>
    </subcellularLocation>
</comment>
<proteinExistence type="inferred from homology"/>
<gene>
    <name evidence="12" type="ORF">FA014_12500</name>
</gene>
<dbReference type="InterPro" id="IPR018076">
    <property type="entry name" value="T2SS_GspF_dom"/>
</dbReference>
<sequence length="416" mass="44836">MATTTAPSASGTRTYEYAVRDREGKVVKGRVDAANEAAVASRLREMGMAALSISEVKNTGLQREISFPGFGDRITLKDLAVAARQLATMINSGLSLIRALAILADQTESKALAKVVAQVRNDVETGVAFSVALSRHPEVFPPLMINMVRAGEIGGFLDEVLVSIAENFESEVKLRGKVQSAMTYPVVVFIIAILAVVGMLLFIVPIFENMFASLGGELPAPTQFLVLLSGLLKWAIGPLVLAVIVFAVWWGKHKNDRAVREKLDPLKLKLPVFGKLFQKIAVARFTRNFGAMIHAGVPILQALEIVGETSGNIVIERATKAVQESVRTGQSLAGPLADHPVFPPMVTQMMAVGEDTGALDTMLGKVADFYDQEVESTTEQLTSLIEPLMIVVLGGLIGGMIVALYMPIFSIYELVQ</sequence>
<dbReference type="InterPro" id="IPR003004">
    <property type="entry name" value="GspF/PilC"/>
</dbReference>
<dbReference type="PANTHER" id="PTHR30012:SF0">
    <property type="entry name" value="TYPE II SECRETION SYSTEM PROTEIN F-RELATED"/>
    <property type="match status" value="1"/>
</dbReference>